<organism evidence="1 2">
    <name type="scientific">Mongoliitalea lutea</name>
    <dbReference type="NCBI Taxonomy" id="849756"/>
    <lineage>
        <taxon>Bacteria</taxon>
        <taxon>Pseudomonadati</taxon>
        <taxon>Bacteroidota</taxon>
        <taxon>Cytophagia</taxon>
        <taxon>Cytophagales</taxon>
        <taxon>Cyclobacteriaceae</taxon>
        <taxon>Mongoliitalea</taxon>
    </lineage>
</organism>
<dbReference type="AlphaFoldDB" id="A0A8J3D0B1"/>
<keyword evidence="2" id="KW-1185">Reference proteome</keyword>
<protein>
    <submittedName>
        <fullName evidence="1">Uncharacterized protein</fullName>
    </submittedName>
</protein>
<gene>
    <name evidence="1" type="ORF">GCM10008106_25270</name>
</gene>
<dbReference type="Proteomes" id="UP000642809">
    <property type="component" value="Unassembled WGS sequence"/>
</dbReference>
<dbReference type="RefSeq" id="WP_189583127.1">
    <property type="nucleotide sequence ID" value="NZ_BMYF01000016.1"/>
</dbReference>
<comment type="caution">
    <text evidence="1">The sequence shown here is derived from an EMBL/GenBank/DDBJ whole genome shotgun (WGS) entry which is preliminary data.</text>
</comment>
<proteinExistence type="predicted"/>
<dbReference type="EMBL" id="BMYF01000016">
    <property type="protein sequence ID" value="GHB43244.1"/>
    <property type="molecule type" value="Genomic_DNA"/>
</dbReference>
<sequence length="56" mass="6253">MEQLNMDQMENLVGGSDYCDHAWLLLSGGGFQGDSELYLLLVRSYEANCSGHDQQL</sequence>
<evidence type="ECO:0000313" key="2">
    <source>
        <dbReference type="Proteomes" id="UP000642809"/>
    </source>
</evidence>
<accession>A0A8J3D0B1</accession>
<name>A0A8J3D0B1_9BACT</name>
<evidence type="ECO:0000313" key="1">
    <source>
        <dbReference type="EMBL" id="GHB43244.1"/>
    </source>
</evidence>
<reference evidence="1" key="1">
    <citation type="journal article" date="2014" name="Int. J. Syst. Evol. Microbiol.">
        <title>Complete genome sequence of Corynebacterium casei LMG S-19264T (=DSM 44701T), isolated from a smear-ripened cheese.</title>
        <authorList>
            <consortium name="US DOE Joint Genome Institute (JGI-PGF)"/>
            <person name="Walter F."/>
            <person name="Albersmeier A."/>
            <person name="Kalinowski J."/>
            <person name="Ruckert C."/>
        </authorList>
    </citation>
    <scope>NUCLEOTIDE SEQUENCE</scope>
    <source>
        <strain evidence="1">KCTC 23224</strain>
    </source>
</reference>
<reference evidence="1" key="2">
    <citation type="submission" date="2020-09" db="EMBL/GenBank/DDBJ databases">
        <authorList>
            <person name="Sun Q."/>
            <person name="Kim S."/>
        </authorList>
    </citation>
    <scope>NUCLEOTIDE SEQUENCE</scope>
    <source>
        <strain evidence="1">KCTC 23224</strain>
    </source>
</reference>